<dbReference type="InterPro" id="IPR022790">
    <property type="entry name" value="GH26_dom"/>
</dbReference>
<dbReference type="InterPro" id="IPR000805">
    <property type="entry name" value="Glyco_hydro_26"/>
</dbReference>
<name>A0ABS9HEK1_9ACTN</name>
<gene>
    <name evidence="7" type="ORF">L2K70_18455</name>
</gene>
<feature type="active site" description="Nucleophile" evidence="4">
    <location>
        <position position="266"/>
    </location>
</feature>
<comment type="caution">
    <text evidence="7">The sequence shown here is derived from an EMBL/GenBank/DDBJ whole genome shotgun (WGS) entry which is preliminary data.</text>
</comment>
<feature type="active site" description="Proton donor" evidence="4">
    <location>
        <position position="156"/>
    </location>
</feature>
<feature type="domain" description="GH26" evidence="6">
    <location>
        <begin position="24"/>
        <end position="320"/>
    </location>
</feature>
<dbReference type="Gene3D" id="3.20.20.80">
    <property type="entry name" value="Glycosidases"/>
    <property type="match status" value="1"/>
</dbReference>
<sequence>MPHPRPGRLLVVSSLALSVVLTALASPALAARPAGGGGTPAPVPTRVVGVAVAGAPTDLSEVTSLESRTGADVDQVAFYRAWSLGGDFPATDASRITAAGAIPVMTWEPWDPAGGLVQPAYTLDSIVAGKHDAYVKRWASQIKTWGKPIVIRFAHEMNGSWYPWAEGVNGNGAGDHAAAWRHVVTLFQRAKATNVTWSWSANVPFDGSTPLASLYPGDAYVDRVGLDGYNWGTTQSWSSWQSFGDVFGPGVAQLRSITTRPVHVDETAAPEAAGGDKAAWTTDMWAWLDAHPEVRGVTWFSLLKEADWRIDSSDASLAAWGAGARVF</sequence>
<keyword evidence="5" id="KW-0732">Signal</keyword>
<evidence type="ECO:0000256" key="3">
    <source>
        <dbReference type="ARBA" id="ARBA00023295"/>
    </source>
</evidence>
<evidence type="ECO:0000313" key="8">
    <source>
        <dbReference type="Proteomes" id="UP001201161"/>
    </source>
</evidence>
<evidence type="ECO:0000256" key="2">
    <source>
        <dbReference type="ARBA" id="ARBA00022801"/>
    </source>
</evidence>
<accession>A0ABS9HEK1</accession>
<dbReference type="PANTHER" id="PTHR40079">
    <property type="entry name" value="MANNAN ENDO-1,4-BETA-MANNOSIDASE E-RELATED"/>
    <property type="match status" value="1"/>
</dbReference>
<dbReference type="Proteomes" id="UP001201161">
    <property type="component" value="Unassembled WGS sequence"/>
</dbReference>
<organism evidence="7 8">
    <name type="scientific">Nocardioides potassii</name>
    <dbReference type="NCBI Taxonomy" id="2911371"/>
    <lineage>
        <taxon>Bacteria</taxon>
        <taxon>Bacillati</taxon>
        <taxon>Actinomycetota</taxon>
        <taxon>Actinomycetes</taxon>
        <taxon>Propionibacteriales</taxon>
        <taxon>Nocardioidaceae</taxon>
        <taxon>Nocardioides</taxon>
    </lineage>
</organism>
<feature type="signal peptide" evidence="5">
    <location>
        <begin position="1"/>
        <end position="30"/>
    </location>
</feature>
<dbReference type="SUPFAM" id="SSF51445">
    <property type="entry name" value="(Trans)glycosidases"/>
    <property type="match status" value="1"/>
</dbReference>
<dbReference type="PANTHER" id="PTHR40079:SF4">
    <property type="entry name" value="GH26 DOMAIN-CONTAINING PROTEIN-RELATED"/>
    <property type="match status" value="1"/>
</dbReference>
<reference evidence="7 8" key="1">
    <citation type="submission" date="2022-01" db="EMBL/GenBank/DDBJ databases">
        <title>Nocardioides sp. nov., an actinomycete isolated from mining soil.</title>
        <authorList>
            <person name="Liu L."/>
        </authorList>
    </citation>
    <scope>NUCLEOTIDE SEQUENCE [LARGE SCALE GENOMIC DNA]</scope>
    <source>
        <strain evidence="7 8">KLBMP 9356</strain>
    </source>
</reference>
<evidence type="ECO:0000259" key="6">
    <source>
        <dbReference type="PROSITE" id="PS51764"/>
    </source>
</evidence>
<keyword evidence="3 4" id="KW-0326">Glycosidase</keyword>
<evidence type="ECO:0000313" key="7">
    <source>
        <dbReference type="EMBL" id="MCF6379597.1"/>
    </source>
</evidence>
<dbReference type="PROSITE" id="PS51764">
    <property type="entry name" value="GH26"/>
    <property type="match status" value="1"/>
</dbReference>
<feature type="chain" id="PRO_5045487990" description="GH26 domain-containing protein" evidence="5">
    <location>
        <begin position="31"/>
        <end position="327"/>
    </location>
</feature>
<evidence type="ECO:0000256" key="4">
    <source>
        <dbReference type="PROSITE-ProRule" id="PRU01100"/>
    </source>
</evidence>
<keyword evidence="8" id="KW-1185">Reference proteome</keyword>
<dbReference type="InterPro" id="IPR017853">
    <property type="entry name" value="GH"/>
</dbReference>
<comment type="similarity">
    <text evidence="1 4">Belongs to the glycosyl hydrolase 26 family.</text>
</comment>
<evidence type="ECO:0000256" key="5">
    <source>
        <dbReference type="SAM" id="SignalP"/>
    </source>
</evidence>
<dbReference type="RefSeq" id="WP_236404747.1">
    <property type="nucleotide sequence ID" value="NZ_JAKJHZ010000011.1"/>
</dbReference>
<dbReference type="EMBL" id="JAKJHZ010000011">
    <property type="protein sequence ID" value="MCF6379597.1"/>
    <property type="molecule type" value="Genomic_DNA"/>
</dbReference>
<evidence type="ECO:0000256" key="1">
    <source>
        <dbReference type="ARBA" id="ARBA00007754"/>
    </source>
</evidence>
<protein>
    <recommendedName>
        <fullName evidence="6">GH26 domain-containing protein</fullName>
    </recommendedName>
</protein>
<proteinExistence type="inferred from homology"/>
<dbReference type="Pfam" id="PF02156">
    <property type="entry name" value="Glyco_hydro_26"/>
    <property type="match status" value="1"/>
</dbReference>
<keyword evidence="2 4" id="KW-0378">Hydrolase</keyword>